<evidence type="ECO:0008006" key="3">
    <source>
        <dbReference type="Google" id="ProtNLM"/>
    </source>
</evidence>
<proteinExistence type="predicted"/>
<dbReference type="RefSeq" id="WP_379742777.1">
    <property type="nucleotide sequence ID" value="NZ_JBHSVN010000001.1"/>
</dbReference>
<reference evidence="1 2" key="1">
    <citation type="journal article" date="2019" name="Int. J. Syst. Evol. Microbiol.">
        <title>The Global Catalogue of Microorganisms (GCM) 10K type strain sequencing project: providing services to taxonomists for standard genome sequencing and annotation.</title>
        <authorList>
            <consortium name="The Broad Institute Genomics Platform"/>
            <consortium name="The Broad Institute Genome Sequencing Center for Infectious Disease"/>
            <person name="Wu L."/>
            <person name="Ma J."/>
        </authorList>
    </citation>
    <scope>NUCLEOTIDE SEQUENCE [LARGE SCALE GENOMIC DNA]</scope>
    <source>
        <strain evidence="1 2">SKJ47</strain>
    </source>
</reference>
<dbReference type="InterPro" id="IPR045396">
    <property type="entry name" value="DUF6517"/>
</dbReference>
<evidence type="ECO:0000313" key="2">
    <source>
        <dbReference type="Proteomes" id="UP001596296"/>
    </source>
</evidence>
<name>A0ABD5UTJ3_9EURY</name>
<comment type="caution">
    <text evidence="1">The sequence shown here is derived from an EMBL/GenBank/DDBJ whole genome shotgun (WGS) entry which is preliminary data.</text>
</comment>
<sequence>MSESTRRELLAGAAAVGTVGLAGCLGGRDGEVPPPEVTDDRIEDWELVDESSSTILEEEVGPVTVTALEHTRAYEHRGVAEAAAETFDSDGSPVVFFATRVDLRPAIDQLPLGVGRDRVMSQVVTAADQAFRSQLSSAGLEDVERTNEGTMDIATGHEATAYTYRGSFAATSTIDTGFGGTEEISGTIQMEGRLAVWHDGTDVLIAGGAYPVERMTAAIDEGLPEGAPDAEELVDSEALSADPATYEEDVEALIVSVE</sequence>
<dbReference type="Proteomes" id="UP001596296">
    <property type="component" value="Unassembled WGS sequence"/>
</dbReference>
<keyword evidence="2" id="KW-1185">Reference proteome</keyword>
<accession>A0ABD5UTJ3</accession>
<protein>
    <recommendedName>
        <fullName evidence="3">Lipoprotein</fullName>
    </recommendedName>
</protein>
<dbReference type="Pfam" id="PF20127">
    <property type="entry name" value="DUF6517"/>
    <property type="match status" value="1"/>
</dbReference>
<dbReference type="EMBL" id="JBHSXL010000006">
    <property type="protein sequence ID" value="MFC6892493.1"/>
    <property type="molecule type" value="Genomic_DNA"/>
</dbReference>
<dbReference type="PROSITE" id="PS51257">
    <property type="entry name" value="PROKAR_LIPOPROTEIN"/>
    <property type="match status" value="1"/>
</dbReference>
<evidence type="ECO:0000313" key="1">
    <source>
        <dbReference type="EMBL" id="MFC6892493.1"/>
    </source>
</evidence>
<gene>
    <name evidence="1" type="ORF">ACFQE9_07700</name>
</gene>
<dbReference type="AlphaFoldDB" id="A0ABD5UTJ3"/>
<organism evidence="1 2">
    <name type="scientific">Halopenitus salinus</name>
    <dbReference type="NCBI Taxonomy" id="1198295"/>
    <lineage>
        <taxon>Archaea</taxon>
        <taxon>Methanobacteriati</taxon>
        <taxon>Methanobacteriota</taxon>
        <taxon>Stenosarchaea group</taxon>
        <taxon>Halobacteria</taxon>
        <taxon>Halobacteriales</taxon>
        <taxon>Haloferacaceae</taxon>
        <taxon>Halopenitus</taxon>
    </lineage>
</organism>